<dbReference type="OrthoDB" id="9805416at2"/>
<dbReference type="SUPFAM" id="SSF51735">
    <property type="entry name" value="NAD(P)-binding Rossmann-fold domains"/>
    <property type="match status" value="1"/>
</dbReference>
<dbReference type="PROSITE" id="PS00671">
    <property type="entry name" value="D_2_HYDROXYACID_DH_3"/>
    <property type="match status" value="1"/>
</dbReference>
<protein>
    <submittedName>
        <fullName evidence="4">Phosphoglycerate dehydrogenase</fullName>
    </submittedName>
</protein>
<dbReference type="EMBL" id="NESN01000001">
    <property type="protein sequence ID" value="PUE55886.1"/>
    <property type="molecule type" value="Genomic_DNA"/>
</dbReference>
<dbReference type="Gene3D" id="3.40.50.720">
    <property type="entry name" value="NAD(P)-binding Rossmann-like Domain"/>
    <property type="match status" value="2"/>
</dbReference>
<dbReference type="InterPro" id="IPR036291">
    <property type="entry name" value="NAD(P)-bd_dom_sf"/>
</dbReference>
<dbReference type="PANTHER" id="PTHR43333">
    <property type="entry name" value="2-HACID_DH_C DOMAIN-CONTAINING PROTEIN"/>
    <property type="match status" value="1"/>
</dbReference>
<keyword evidence="2" id="KW-0520">NAD</keyword>
<dbReference type="CDD" id="cd12165">
    <property type="entry name" value="2-Hacid_dh_6"/>
    <property type="match status" value="1"/>
</dbReference>
<dbReference type="Proteomes" id="UP000250790">
    <property type="component" value="Unassembled WGS sequence"/>
</dbReference>
<accession>A0A315ED12</accession>
<dbReference type="AlphaFoldDB" id="A0A315ED12"/>
<feature type="domain" description="D-isomer specific 2-hydroxyacid dehydrogenase NAD-binding" evidence="3">
    <location>
        <begin position="105"/>
        <end position="289"/>
    </location>
</feature>
<organism evidence="4 5">
    <name type="scientific">Limnohabitans parvus II-B4</name>
    <dbReference type="NCBI Taxonomy" id="1293052"/>
    <lineage>
        <taxon>Bacteria</taxon>
        <taxon>Pseudomonadati</taxon>
        <taxon>Pseudomonadota</taxon>
        <taxon>Betaproteobacteria</taxon>
        <taxon>Burkholderiales</taxon>
        <taxon>Comamonadaceae</taxon>
        <taxon>Limnohabitans</taxon>
    </lineage>
</organism>
<sequence>MKIVFHGQNAANFRQGFEQLVAPEHQILDLSDALDQAGERAHYETADVVIGIKLNDSMPVPSQARLFHAPAAGTDAVNTTLLPAQCTLANCFGHENAIAEYVIAALLMRHVPLARADQDLRRQRWTYWAGRPTALRTELGSQTIGLLGFGHIAQTVALRAKAMGMRVHVANRSPIQHPTVDQSWTLDALHEFMGSADAVVVSLPLTDNTQGLVDARAIAAMRADAVLMNVGRGAVIEEKALYDALASRQIGGAVIDTWYQYPTPTQAECAPSQYDFAALDNVLMTPHMSGWTSGTVRRRQETLAENIGRLSRGEALINVLHGPR</sequence>
<dbReference type="Pfam" id="PF02826">
    <property type="entry name" value="2-Hacid_dh_C"/>
    <property type="match status" value="1"/>
</dbReference>
<comment type="caution">
    <text evidence="4">The sequence shown here is derived from an EMBL/GenBank/DDBJ whole genome shotgun (WGS) entry which is preliminary data.</text>
</comment>
<evidence type="ECO:0000256" key="1">
    <source>
        <dbReference type="ARBA" id="ARBA00023002"/>
    </source>
</evidence>
<keyword evidence="1" id="KW-0560">Oxidoreductase</keyword>
<dbReference type="InterPro" id="IPR006140">
    <property type="entry name" value="D-isomer_DH_NAD-bd"/>
</dbReference>
<keyword evidence="5" id="KW-1185">Reference proteome</keyword>
<proteinExistence type="predicted"/>
<evidence type="ECO:0000313" key="4">
    <source>
        <dbReference type="EMBL" id="PUE55886.1"/>
    </source>
</evidence>
<evidence type="ECO:0000259" key="3">
    <source>
        <dbReference type="Pfam" id="PF02826"/>
    </source>
</evidence>
<name>A0A315ED12_9BURK</name>
<dbReference type="InterPro" id="IPR029753">
    <property type="entry name" value="D-isomer_DH_CS"/>
</dbReference>
<dbReference type="GO" id="GO:0051287">
    <property type="term" value="F:NAD binding"/>
    <property type="evidence" value="ECO:0007669"/>
    <property type="project" value="InterPro"/>
</dbReference>
<evidence type="ECO:0000313" key="5">
    <source>
        <dbReference type="Proteomes" id="UP000250790"/>
    </source>
</evidence>
<reference evidence="4 5" key="1">
    <citation type="submission" date="2017-04" db="EMBL/GenBank/DDBJ databases">
        <title>Unexpected and diverse lifestyles within the genus Limnohabitans.</title>
        <authorList>
            <person name="Kasalicky V."/>
            <person name="Mehrshad M."/>
            <person name="Andrei S.-A."/>
            <person name="Salcher M."/>
            <person name="Kratochvilova H."/>
            <person name="Simek K."/>
            <person name="Ghai R."/>
        </authorList>
    </citation>
    <scope>NUCLEOTIDE SEQUENCE [LARGE SCALE GENOMIC DNA]</scope>
    <source>
        <strain evidence="4 5">II-B4</strain>
    </source>
</reference>
<gene>
    <name evidence="4" type="ORF">B9Z37_02560</name>
</gene>
<evidence type="ECO:0000256" key="2">
    <source>
        <dbReference type="ARBA" id="ARBA00023027"/>
    </source>
</evidence>
<dbReference type="PANTHER" id="PTHR43333:SF1">
    <property type="entry name" value="D-ISOMER SPECIFIC 2-HYDROXYACID DEHYDROGENASE NAD-BINDING DOMAIN-CONTAINING PROTEIN"/>
    <property type="match status" value="1"/>
</dbReference>
<dbReference type="GO" id="GO:0016616">
    <property type="term" value="F:oxidoreductase activity, acting on the CH-OH group of donors, NAD or NADP as acceptor"/>
    <property type="evidence" value="ECO:0007669"/>
    <property type="project" value="UniProtKB-ARBA"/>
</dbReference>